<feature type="domain" description="GerMN" evidence="2">
    <location>
        <begin position="107"/>
        <end position="197"/>
    </location>
</feature>
<accession>A0A2T5GA89</accession>
<dbReference type="SMART" id="SM00909">
    <property type="entry name" value="Germane"/>
    <property type="match status" value="2"/>
</dbReference>
<organism evidence="3 4">
    <name type="scientific">Brockia lithotrophica</name>
    <dbReference type="NCBI Taxonomy" id="933949"/>
    <lineage>
        <taxon>Bacteria</taxon>
        <taxon>Bacillati</taxon>
        <taxon>Bacillota</taxon>
        <taxon>Bacilli</taxon>
        <taxon>Bacillales</taxon>
        <taxon>Bacillales Family X. Incertae Sedis</taxon>
        <taxon>Brockia</taxon>
    </lineage>
</organism>
<comment type="caution">
    <text evidence="3">The sequence shown here is derived from an EMBL/GenBank/DDBJ whole genome shotgun (WGS) entry which is preliminary data.</text>
</comment>
<reference evidence="3 4" key="1">
    <citation type="submission" date="2017-08" db="EMBL/GenBank/DDBJ databases">
        <title>Burning lignite coal seam in the remote Altai Mountains harbors a hydrogen-driven thermophilic microbial community.</title>
        <authorList>
            <person name="Kadnikov V.V."/>
            <person name="Mardanov A.V."/>
            <person name="Ivasenko D."/>
            <person name="Beletsky A.V."/>
            <person name="Karnachuk O.V."/>
            <person name="Ravin N.V."/>
        </authorList>
    </citation>
    <scope>NUCLEOTIDE SEQUENCE [LARGE SCALE GENOMIC DNA]</scope>
    <source>
        <strain evidence="3">AL31</strain>
    </source>
</reference>
<feature type="compositionally biased region" description="Low complexity" evidence="1">
    <location>
        <begin position="54"/>
        <end position="66"/>
    </location>
</feature>
<gene>
    <name evidence="3" type="ORF">BLITH_0180</name>
</gene>
<dbReference type="PROSITE" id="PS51257">
    <property type="entry name" value="PROKAR_LIPOPROTEIN"/>
    <property type="match status" value="1"/>
</dbReference>
<dbReference type="AlphaFoldDB" id="A0A2T5GA89"/>
<dbReference type="InterPro" id="IPR019606">
    <property type="entry name" value="GerMN"/>
</dbReference>
<evidence type="ECO:0000259" key="2">
    <source>
        <dbReference type="SMART" id="SM00909"/>
    </source>
</evidence>
<protein>
    <submittedName>
        <fullName evidence="3">Germination and sporulation protein GerM</fullName>
    </submittedName>
</protein>
<evidence type="ECO:0000313" key="4">
    <source>
        <dbReference type="Proteomes" id="UP000244016"/>
    </source>
</evidence>
<evidence type="ECO:0000256" key="1">
    <source>
        <dbReference type="SAM" id="MobiDB-lite"/>
    </source>
</evidence>
<dbReference type="Proteomes" id="UP000244016">
    <property type="component" value="Unassembled WGS sequence"/>
</dbReference>
<proteinExistence type="predicted"/>
<feature type="region of interest" description="Disordered" evidence="1">
    <location>
        <begin position="38"/>
        <end position="71"/>
    </location>
</feature>
<name>A0A2T5GA89_9BACL</name>
<sequence>MRGRTRSAGNPTPYVRGIAFVLALVVAVLSFAGCGRTAEKTGSSSPSEAPPTPSASSASKGGESSSLLQPTTSGKELALTSYTLYVLDAHGYVVPFTARLPLVEGVAKQALAYLVEGGPGEAILPRGFHVPLPKGTTFTVDVSPEGEAVVDFSPEVQGVAAERAARALEAVVWTLTEFPTVKRVSLRVSGHPLEKFGKGELPVFSPLDRSMGINVELAPEATPGDTTAVRLYFQSQSEDGTFTYFVPVTRLVPRTERPLEAAIRELIRGPLGGSALLPTVRPSVRLHRAFVDGGVAVVDVDPHLLAKDGKADAWAARSVQALALTATEMAGTKEAQILVNGEAIKVGEDFDLTRPVARPRTLNPLGF</sequence>
<dbReference type="Pfam" id="PF10646">
    <property type="entry name" value="Germane"/>
    <property type="match status" value="2"/>
</dbReference>
<dbReference type="EMBL" id="PEBW01000001">
    <property type="protein sequence ID" value="PTQ53100.1"/>
    <property type="molecule type" value="Genomic_DNA"/>
</dbReference>
<evidence type="ECO:0000313" key="3">
    <source>
        <dbReference type="EMBL" id="PTQ53100.1"/>
    </source>
</evidence>
<feature type="domain" description="GerMN" evidence="2">
    <location>
        <begin position="259"/>
        <end position="348"/>
    </location>
</feature>